<dbReference type="RefSeq" id="WP_168822684.1">
    <property type="nucleotide sequence ID" value="NZ_CP073013.1"/>
</dbReference>
<dbReference type="InterPro" id="IPR052553">
    <property type="entry name" value="CbiG_hydrolase"/>
</dbReference>
<dbReference type="SUPFAM" id="SSF159672">
    <property type="entry name" value="CbiG N-terminal domain-like"/>
    <property type="match status" value="1"/>
</dbReference>
<dbReference type="InterPro" id="IPR021744">
    <property type="entry name" value="CbiG_N"/>
</dbReference>
<proteinExistence type="predicted"/>
<dbReference type="PANTHER" id="PTHR37477">
    <property type="entry name" value="COBALT-PRECORRIN-5A HYDROLASE"/>
    <property type="match status" value="1"/>
</dbReference>
<dbReference type="InterPro" id="IPR002750">
    <property type="entry name" value="CobE/GbiG_C"/>
</dbReference>
<evidence type="ECO:0000313" key="4">
    <source>
        <dbReference type="Proteomes" id="UP000586067"/>
    </source>
</evidence>
<accession>A0A847R6Q0</accession>
<dbReference type="Gene3D" id="3.40.50.11220">
    <property type="match status" value="1"/>
</dbReference>
<evidence type="ECO:0000259" key="1">
    <source>
        <dbReference type="Pfam" id="PF01890"/>
    </source>
</evidence>
<protein>
    <submittedName>
        <fullName evidence="3">Cobalamin biosynthesis protein CbiG</fullName>
    </submittedName>
</protein>
<dbReference type="InterPro" id="IPR036518">
    <property type="entry name" value="CobE/GbiG_C_sf"/>
</dbReference>
<keyword evidence="4" id="KW-1185">Reference proteome</keyword>
<dbReference type="PANTHER" id="PTHR37477:SF1">
    <property type="entry name" value="COBALT-PRECORRIN-5A HYDROLASE"/>
    <property type="match status" value="1"/>
</dbReference>
<evidence type="ECO:0000313" key="3">
    <source>
        <dbReference type="EMBL" id="NLQ16604.1"/>
    </source>
</evidence>
<dbReference type="Gene3D" id="3.30.420.180">
    <property type="entry name" value="CobE/GbiG C-terminal domain"/>
    <property type="match status" value="1"/>
</dbReference>
<name>A0A847R6Q0_9GAMM</name>
<sequence>MIRLIALTPAGKQLAERLQAEWPEANHFEVRVDYKPKPFAEFVQTAFKNADWLVFICATGIVMRTLAPVLQDKYQDPPVLVLDEEGKFVIPLLSGHEGGANEWGAHVARSLGAQLVMTTAKPYLNPIYTLGMGCERNCPLEFLESLMLDALAQKGLTPKQIHSLNSIDIKADETNLIALAAKYQWKFNTYSAQELAPMESFLSTKSDYIFNTVGVYGVAESAALLAAQEIMDDEPELVLAKIKNAKATCALARGFSG</sequence>
<dbReference type="Pfam" id="PF01890">
    <property type="entry name" value="CbiG_C"/>
    <property type="match status" value="1"/>
</dbReference>
<evidence type="ECO:0000259" key="2">
    <source>
        <dbReference type="Pfam" id="PF11760"/>
    </source>
</evidence>
<dbReference type="EMBL" id="JABAEK010000002">
    <property type="protein sequence ID" value="NLQ16604.1"/>
    <property type="molecule type" value="Genomic_DNA"/>
</dbReference>
<dbReference type="AlphaFoldDB" id="A0A847R6Q0"/>
<dbReference type="InterPro" id="IPR038029">
    <property type="entry name" value="GbiG_N_sf"/>
</dbReference>
<gene>
    <name evidence="3" type="ORF">HGG82_03060</name>
</gene>
<dbReference type="NCBIfam" id="NF005441">
    <property type="entry name" value="PRK07027.1-5"/>
    <property type="match status" value="1"/>
</dbReference>
<dbReference type="SUPFAM" id="SSF159664">
    <property type="entry name" value="CobE/GbiG C-terminal domain-like"/>
    <property type="match status" value="1"/>
</dbReference>
<comment type="caution">
    <text evidence="3">The sequence shown here is derived from an EMBL/GenBank/DDBJ whole genome shotgun (WGS) entry which is preliminary data.</text>
</comment>
<reference evidence="3 4" key="1">
    <citation type="submission" date="2020-04" db="EMBL/GenBank/DDBJ databases">
        <title>Marinomonas sp. M1K-6 isolated from the deep seawater of the Mariana Trench.</title>
        <authorList>
            <person name="Li Y."/>
        </authorList>
    </citation>
    <scope>NUCLEOTIDE SEQUENCE [LARGE SCALE GENOMIC DNA]</scope>
    <source>
        <strain evidence="3 4">M1K-6</strain>
    </source>
</reference>
<dbReference type="GO" id="GO:0009236">
    <property type="term" value="P:cobalamin biosynthetic process"/>
    <property type="evidence" value="ECO:0007669"/>
    <property type="project" value="InterPro"/>
</dbReference>
<feature type="domain" description="CobE/GbiG C-terminal" evidence="1">
    <location>
        <begin position="129"/>
        <end position="252"/>
    </location>
</feature>
<organism evidence="3 4">
    <name type="scientific">Marinomonas profundi</name>
    <dbReference type="NCBI Taxonomy" id="2726122"/>
    <lineage>
        <taxon>Bacteria</taxon>
        <taxon>Pseudomonadati</taxon>
        <taxon>Pseudomonadota</taxon>
        <taxon>Gammaproteobacteria</taxon>
        <taxon>Oceanospirillales</taxon>
        <taxon>Oceanospirillaceae</taxon>
        <taxon>Marinomonas</taxon>
    </lineage>
</organism>
<dbReference type="Proteomes" id="UP000586067">
    <property type="component" value="Unassembled WGS sequence"/>
</dbReference>
<dbReference type="Pfam" id="PF11760">
    <property type="entry name" value="CbiG_N"/>
    <property type="match status" value="1"/>
</dbReference>
<feature type="domain" description="Cobalamin synthesis G N-terminal" evidence="2">
    <location>
        <begin position="42"/>
        <end position="120"/>
    </location>
</feature>